<keyword evidence="9 12" id="KW-1133">Transmembrane helix</keyword>
<name>A0ABM0GZF4_SACKO</name>
<keyword evidence="14" id="KW-1185">Reference proteome</keyword>
<keyword evidence="7" id="KW-0999">Mitochondrion inner membrane</keyword>
<dbReference type="InterPro" id="IPR037730">
    <property type="entry name" value="IMP2"/>
</dbReference>
<evidence type="ECO:0000256" key="11">
    <source>
        <dbReference type="ARBA" id="ARBA00023136"/>
    </source>
</evidence>
<comment type="subcellular location">
    <subcellularLocation>
        <location evidence="1">Mitochondrion inner membrane</location>
        <topology evidence="1">Single-pass membrane protein</topology>
    </subcellularLocation>
</comment>
<dbReference type="InterPro" id="IPR019533">
    <property type="entry name" value="Peptidase_S26"/>
</dbReference>
<dbReference type="PRINTS" id="PR00727">
    <property type="entry name" value="LEADERPTASE"/>
</dbReference>
<evidence type="ECO:0000256" key="10">
    <source>
        <dbReference type="ARBA" id="ARBA00023128"/>
    </source>
</evidence>
<dbReference type="Pfam" id="PF10502">
    <property type="entry name" value="Peptidase_S26"/>
    <property type="match status" value="1"/>
</dbReference>
<comment type="similarity">
    <text evidence="2">Belongs to the peptidase S26 family. IMP2 subfamily.</text>
</comment>
<sequence>MQQLKQYTKAFVSGFAFVMPVSVAFFDYVGYISTVSGDSMQPVLNPKSDKSLTQDIIYLSRWSLRNSELRRGDIVSLDSPRDPGSRLVKRIIALEGDTVKTLHYKNRYVKIPEGHCWVEGDHHAVSMDSNTFGP</sequence>
<evidence type="ECO:0000256" key="7">
    <source>
        <dbReference type="ARBA" id="ARBA00022792"/>
    </source>
</evidence>
<dbReference type="PANTHER" id="PTHR46041:SF2">
    <property type="entry name" value="MITOCHONDRIAL INNER MEMBRANE PROTEASE SUBUNIT 2"/>
    <property type="match status" value="1"/>
</dbReference>
<evidence type="ECO:0000256" key="4">
    <source>
        <dbReference type="ARBA" id="ARBA00013650"/>
    </source>
</evidence>
<evidence type="ECO:0000256" key="2">
    <source>
        <dbReference type="ARBA" id="ARBA00007066"/>
    </source>
</evidence>
<evidence type="ECO:0000313" key="15">
    <source>
        <dbReference type="RefSeq" id="XP_002740802.2"/>
    </source>
</evidence>
<evidence type="ECO:0000259" key="13">
    <source>
        <dbReference type="Pfam" id="PF10502"/>
    </source>
</evidence>
<accession>A0ABM0GZF4</accession>
<protein>
    <recommendedName>
        <fullName evidence="4">Mitochondrial inner membrane protease subunit 2</fullName>
    </recommendedName>
</protein>
<keyword evidence="8" id="KW-0378">Hydrolase</keyword>
<dbReference type="Gene3D" id="2.10.109.10">
    <property type="entry name" value="Umud Fragment, subunit A"/>
    <property type="match status" value="1"/>
</dbReference>
<keyword evidence="10" id="KW-0496">Mitochondrion</keyword>
<dbReference type="CDD" id="cd06530">
    <property type="entry name" value="S26_SPase_I"/>
    <property type="match status" value="1"/>
</dbReference>
<dbReference type="SUPFAM" id="SSF51306">
    <property type="entry name" value="LexA/Signal peptidase"/>
    <property type="match status" value="1"/>
</dbReference>
<evidence type="ECO:0000256" key="12">
    <source>
        <dbReference type="SAM" id="Phobius"/>
    </source>
</evidence>
<keyword evidence="6 12" id="KW-0812">Transmembrane</keyword>
<reference evidence="15" key="1">
    <citation type="submission" date="2025-08" db="UniProtKB">
        <authorList>
            <consortium name="RefSeq"/>
        </authorList>
    </citation>
    <scope>IDENTIFICATION</scope>
    <source>
        <tissue evidence="15">Testes</tissue>
    </source>
</reference>
<dbReference type="InterPro" id="IPR000223">
    <property type="entry name" value="Pept_S26A_signal_pept_1"/>
</dbReference>
<keyword evidence="5" id="KW-0645">Protease</keyword>
<keyword evidence="11 12" id="KW-0472">Membrane</keyword>
<evidence type="ECO:0000256" key="6">
    <source>
        <dbReference type="ARBA" id="ARBA00022692"/>
    </source>
</evidence>
<feature type="non-terminal residue" evidence="15">
    <location>
        <position position="134"/>
    </location>
</feature>
<comment type="subunit">
    <text evidence="3">Heterodimer of 2 subunits, IMMPL1 and IMMPL2.</text>
</comment>
<evidence type="ECO:0000256" key="1">
    <source>
        <dbReference type="ARBA" id="ARBA00004434"/>
    </source>
</evidence>
<evidence type="ECO:0000256" key="3">
    <source>
        <dbReference type="ARBA" id="ARBA00011805"/>
    </source>
</evidence>
<organism evidence="14 15">
    <name type="scientific">Saccoglossus kowalevskii</name>
    <name type="common">Acorn worm</name>
    <dbReference type="NCBI Taxonomy" id="10224"/>
    <lineage>
        <taxon>Eukaryota</taxon>
        <taxon>Metazoa</taxon>
        <taxon>Hemichordata</taxon>
        <taxon>Enteropneusta</taxon>
        <taxon>Harrimaniidae</taxon>
        <taxon>Saccoglossus</taxon>
    </lineage>
</organism>
<evidence type="ECO:0000256" key="8">
    <source>
        <dbReference type="ARBA" id="ARBA00022801"/>
    </source>
</evidence>
<feature type="domain" description="Peptidase S26" evidence="13">
    <location>
        <begin position="6"/>
        <end position="101"/>
    </location>
</feature>
<evidence type="ECO:0000313" key="14">
    <source>
        <dbReference type="Proteomes" id="UP000694865"/>
    </source>
</evidence>
<dbReference type="Proteomes" id="UP000694865">
    <property type="component" value="Unplaced"/>
</dbReference>
<dbReference type="InterPro" id="IPR036286">
    <property type="entry name" value="LexA/Signal_pep-like_sf"/>
</dbReference>
<evidence type="ECO:0000256" key="5">
    <source>
        <dbReference type="ARBA" id="ARBA00022670"/>
    </source>
</evidence>
<dbReference type="GeneID" id="100376599"/>
<gene>
    <name evidence="15" type="primary">LOC100376599</name>
</gene>
<dbReference type="RefSeq" id="XP_002740802.2">
    <property type="nucleotide sequence ID" value="XM_002740756.2"/>
</dbReference>
<dbReference type="PANTHER" id="PTHR46041">
    <property type="entry name" value="MITOCHONDRIAL INNER MEMBRANE PROTEASE SUBUNIT 2"/>
    <property type="match status" value="1"/>
</dbReference>
<feature type="transmembrane region" description="Helical" evidence="12">
    <location>
        <begin position="12"/>
        <end position="31"/>
    </location>
</feature>
<evidence type="ECO:0000256" key="9">
    <source>
        <dbReference type="ARBA" id="ARBA00022989"/>
    </source>
</evidence>
<proteinExistence type="inferred from homology"/>